<feature type="transmembrane region" description="Helical" evidence="1">
    <location>
        <begin position="68"/>
        <end position="92"/>
    </location>
</feature>
<evidence type="ECO:0000256" key="1">
    <source>
        <dbReference type="SAM" id="Phobius"/>
    </source>
</evidence>
<dbReference type="OrthoDB" id="6141264at2759"/>
<dbReference type="EMBL" id="NEDP02004347">
    <property type="protein sequence ID" value="OWF45976.1"/>
    <property type="molecule type" value="Genomic_DNA"/>
</dbReference>
<dbReference type="AlphaFoldDB" id="A0A210QB72"/>
<accession>A0A210QB72</accession>
<evidence type="ECO:0000313" key="3">
    <source>
        <dbReference type="Proteomes" id="UP000242188"/>
    </source>
</evidence>
<gene>
    <name evidence="2" type="ORF">KP79_PYT08014</name>
</gene>
<keyword evidence="1" id="KW-1133">Transmembrane helix</keyword>
<keyword evidence="3" id="KW-1185">Reference proteome</keyword>
<comment type="caution">
    <text evidence="2">The sequence shown here is derived from an EMBL/GenBank/DDBJ whole genome shotgun (WGS) entry which is preliminary data.</text>
</comment>
<protein>
    <submittedName>
        <fullName evidence="2">Uncharacterized protein</fullName>
    </submittedName>
</protein>
<name>A0A210QB72_MIZYE</name>
<proteinExistence type="predicted"/>
<feature type="transmembrane region" description="Helical" evidence="1">
    <location>
        <begin position="200"/>
        <end position="220"/>
    </location>
</feature>
<reference evidence="2 3" key="1">
    <citation type="journal article" date="2017" name="Nat. Ecol. Evol.">
        <title>Scallop genome provides insights into evolution of bilaterian karyotype and development.</title>
        <authorList>
            <person name="Wang S."/>
            <person name="Zhang J."/>
            <person name="Jiao W."/>
            <person name="Li J."/>
            <person name="Xun X."/>
            <person name="Sun Y."/>
            <person name="Guo X."/>
            <person name="Huan P."/>
            <person name="Dong B."/>
            <person name="Zhang L."/>
            <person name="Hu X."/>
            <person name="Sun X."/>
            <person name="Wang J."/>
            <person name="Zhao C."/>
            <person name="Wang Y."/>
            <person name="Wang D."/>
            <person name="Huang X."/>
            <person name="Wang R."/>
            <person name="Lv J."/>
            <person name="Li Y."/>
            <person name="Zhang Z."/>
            <person name="Liu B."/>
            <person name="Lu W."/>
            <person name="Hui Y."/>
            <person name="Liang J."/>
            <person name="Zhou Z."/>
            <person name="Hou R."/>
            <person name="Li X."/>
            <person name="Liu Y."/>
            <person name="Li H."/>
            <person name="Ning X."/>
            <person name="Lin Y."/>
            <person name="Zhao L."/>
            <person name="Xing Q."/>
            <person name="Dou J."/>
            <person name="Li Y."/>
            <person name="Mao J."/>
            <person name="Guo H."/>
            <person name="Dou H."/>
            <person name="Li T."/>
            <person name="Mu C."/>
            <person name="Jiang W."/>
            <person name="Fu Q."/>
            <person name="Fu X."/>
            <person name="Miao Y."/>
            <person name="Liu J."/>
            <person name="Yu Q."/>
            <person name="Li R."/>
            <person name="Liao H."/>
            <person name="Li X."/>
            <person name="Kong Y."/>
            <person name="Jiang Z."/>
            <person name="Chourrout D."/>
            <person name="Li R."/>
            <person name="Bao Z."/>
        </authorList>
    </citation>
    <scope>NUCLEOTIDE SEQUENCE [LARGE SCALE GENOMIC DNA]</scope>
    <source>
        <strain evidence="2 3">PY_sf001</strain>
    </source>
</reference>
<dbReference type="Proteomes" id="UP000242188">
    <property type="component" value="Unassembled WGS sequence"/>
</dbReference>
<feature type="transmembrane region" description="Helical" evidence="1">
    <location>
        <begin position="98"/>
        <end position="122"/>
    </location>
</feature>
<keyword evidence="1" id="KW-0472">Membrane</keyword>
<evidence type="ECO:0000313" key="2">
    <source>
        <dbReference type="EMBL" id="OWF45976.1"/>
    </source>
</evidence>
<sequence>MDTTNTDLEERPSHRLEVRDKGSLASFREGPFIGHNTLVTHAEFLKVANYNQEPRVFRLLPVGGASNFIGDVFSLIIWYFMCVYSCCVIPIACYCDNTVINIANAAVLCVLLMYYIIGIYTITRNKTKLKRMLCVAETTADRYQGYQNYFFEVGSNNTEQLTFLNMKHRKKLRQEIVIRKGKGMVVMLCARSYWRSRIIYPIICLAVLSLFNLIGVIVQLETMKRVKG</sequence>
<organism evidence="2 3">
    <name type="scientific">Mizuhopecten yessoensis</name>
    <name type="common">Japanese scallop</name>
    <name type="synonym">Patinopecten yessoensis</name>
    <dbReference type="NCBI Taxonomy" id="6573"/>
    <lineage>
        <taxon>Eukaryota</taxon>
        <taxon>Metazoa</taxon>
        <taxon>Spiralia</taxon>
        <taxon>Lophotrochozoa</taxon>
        <taxon>Mollusca</taxon>
        <taxon>Bivalvia</taxon>
        <taxon>Autobranchia</taxon>
        <taxon>Pteriomorphia</taxon>
        <taxon>Pectinida</taxon>
        <taxon>Pectinoidea</taxon>
        <taxon>Pectinidae</taxon>
        <taxon>Mizuhopecten</taxon>
    </lineage>
</organism>
<keyword evidence="1" id="KW-0812">Transmembrane</keyword>